<keyword evidence="3" id="KW-1185">Reference proteome</keyword>
<dbReference type="AlphaFoldDB" id="A0A6J8D7K3"/>
<dbReference type="SUPFAM" id="SSF49785">
    <property type="entry name" value="Galactose-binding domain-like"/>
    <property type="match status" value="1"/>
</dbReference>
<evidence type="ECO:0000313" key="3">
    <source>
        <dbReference type="Proteomes" id="UP000507470"/>
    </source>
</evidence>
<dbReference type="InterPro" id="IPR008979">
    <property type="entry name" value="Galactose-bd-like_sf"/>
</dbReference>
<sequence length="195" mass="21921">MFGNFGVHIQIAYTIGRNGGQSTFRMFILLAWYLENFDVDVISPGTCNRWNNLSVGNILLCHYQSTAVEQISITCPPNTRGRFVRIKRRDLKPLVICELEVYGNLSNSSLESGFEISSNKSYACGHIGYIYLGPVIETNVAKSNIQCTIKCIAKTACTAAEYDKKRNVCSLKGEYMNETQTSLFPDNDKNVFFIQ</sequence>
<gene>
    <name evidence="2" type="ORF">MCOR_37809</name>
</gene>
<dbReference type="Proteomes" id="UP000507470">
    <property type="component" value="Unassembled WGS sequence"/>
</dbReference>
<dbReference type="InterPro" id="IPR003609">
    <property type="entry name" value="Pan_app"/>
</dbReference>
<proteinExistence type="predicted"/>
<accession>A0A6J8D7K3</accession>
<name>A0A6J8D7K3_MYTCO</name>
<feature type="domain" description="Apple" evidence="1">
    <location>
        <begin position="127"/>
        <end position="191"/>
    </location>
</feature>
<dbReference type="Gene3D" id="3.50.4.10">
    <property type="entry name" value="Hepatocyte Growth Factor"/>
    <property type="match status" value="1"/>
</dbReference>
<evidence type="ECO:0000313" key="2">
    <source>
        <dbReference type="EMBL" id="CAC5403966.1"/>
    </source>
</evidence>
<organism evidence="2 3">
    <name type="scientific">Mytilus coruscus</name>
    <name type="common">Sea mussel</name>
    <dbReference type="NCBI Taxonomy" id="42192"/>
    <lineage>
        <taxon>Eukaryota</taxon>
        <taxon>Metazoa</taxon>
        <taxon>Spiralia</taxon>
        <taxon>Lophotrochozoa</taxon>
        <taxon>Mollusca</taxon>
        <taxon>Bivalvia</taxon>
        <taxon>Autobranchia</taxon>
        <taxon>Pteriomorphia</taxon>
        <taxon>Mytilida</taxon>
        <taxon>Mytiloidea</taxon>
        <taxon>Mytilidae</taxon>
        <taxon>Mytilinae</taxon>
        <taxon>Mytilus</taxon>
    </lineage>
</organism>
<protein>
    <recommendedName>
        <fullName evidence="1">Apple domain-containing protein</fullName>
    </recommendedName>
</protein>
<dbReference type="Pfam" id="PF00024">
    <property type="entry name" value="PAN_1"/>
    <property type="match status" value="1"/>
</dbReference>
<dbReference type="EMBL" id="CACVKT020006897">
    <property type="protein sequence ID" value="CAC5403966.1"/>
    <property type="molecule type" value="Genomic_DNA"/>
</dbReference>
<dbReference type="Gene3D" id="2.60.120.260">
    <property type="entry name" value="Galactose-binding domain-like"/>
    <property type="match status" value="1"/>
</dbReference>
<reference evidence="2 3" key="1">
    <citation type="submission" date="2020-06" db="EMBL/GenBank/DDBJ databases">
        <authorList>
            <person name="Li R."/>
            <person name="Bekaert M."/>
        </authorList>
    </citation>
    <scope>NUCLEOTIDE SEQUENCE [LARGE SCALE GENOMIC DNA]</scope>
    <source>
        <strain evidence="3">wild</strain>
    </source>
</reference>
<evidence type="ECO:0000259" key="1">
    <source>
        <dbReference type="Pfam" id="PF00024"/>
    </source>
</evidence>
<dbReference type="OrthoDB" id="6102375at2759"/>